<dbReference type="EMBL" id="CM047742">
    <property type="protein sequence ID" value="KAJ0035709.1"/>
    <property type="molecule type" value="Genomic_DNA"/>
</dbReference>
<dbReference type="Proteomes" id="UP001163603">
    <property type="component" value="Chromosome 7"/>
</dbReference>
<gene>
    <name evidence="1" type="ORF">Pint_25184</name>
</gene>
<proteinExistence type="predicted"/>
<evidence type="ECO:0000313" key="1">
    <source>
        <dbReference type="EMBL" id="KAJ0035709.1"/>
    </source>
</evidence>
<keyword evidence="2" id="KW-1185">Reference proteome</keyword>
<organism evidence="1 2">
    <name type="scientific">Pistacia integerrima</name>
    <dbReference type="NCBI Taxonomy" id="434235"/>
    <lineage>
        <taxon>Eukaryota</taxon>
        <taxon>Viridiplantae</taxon>
        <taxon>Streptophyta</taxon>
        <taxon>Embryophyta</taxon>
        <taxon>Tracheophyta</taxon>
        <taxon>Spermatophyta</taxon>
        <taxon>Magnoliopsida</taxon>
        <taxon>eudicotyledons</taxon>
        <taxon>Gunneridae</taxon>
        <taxon>Pentapetalae</taxon>
        <taxon>rosids</taxon>
        <taxon>malvids</taxon>
        <taxon>Sapindales</taxon>
        <taxon>Anacardiaceae</taxon>
        <taxon>Pistacia</taxon>
    </lineage>
</organism>
<evidence type="ECO:0000313" key="2">
    <source>
        <dbReference type="Proteomes" id="UP001163603"/>
    </source>
</evidence>
<comment type="caution">
    <text evidence="1">The sequence shown here is derived from an EMBL/GenBank/DDBJ whole genome shotgun (WGS) entry which is preliminary data.</text>
</comment>
<name>A0ACC0YIC1_9ROSI</name>
<accession>A0ACC0YIC1</accession>
<reference evidence="2" key="1">
    <citation type="journal article" date="2023" name="G3 (Bethesda)">
        <title>Genome assembly and association tests identify interacting loci associated with vigor, precocity, and sex in interspecific pistachio rootstocks.</title>
        <authorList>
            <person name="Palmer W."/>
            <person name="Jacygrad E."/>
            <person name="Sagayaradj S."/>
            <person name="Cavanaugh K."/>
            <person name="Han R."/>
            <person name="Bertier L."/>
            <person name="Beede B."/>
            <person name="Kafkas S."/>
            <person name="Golino D."/>
            <person name="Preece J."/>
            <person name="Michelmore R."/>
        </authorList>
    </citation>
    <scope>NUCLEOTIDE SEQUENCE [LARGE SCALE GENOMIC DNA]</scope>
</reference>
<protein>
    <submittedName>
        <fullName evidence="1">Uncharacterized protein</fullName>
    </submittedName>
</protein>
<sequence>MILQEEKQRDLVVSREVLLADTQRINNGGNSFNKGKGKLHCSHCNGNNHTVDRCFHLHGLPS</sequence>